<comment type="caution">
    <text evidence="5">The sequence shown here is derived from an EMBL/GenBank/DDBJ whole genome shotgun (WGS) entry which is preliminary data.</text>
</comment>
<dbReference type="SUPFAM" id="SSF52794">
    <property type="entry name" value="PTS system IIB component-like"/>
    <property type="match status" value="1"/>
</dbReference>
<dbReference type="Gene3D" id="3.40.50.2300">
    <property type="match status" value="1"/>
</dbReference>
<evidence type="ECO:0000256" key="1">
    <source>
        <dbReference type="ARBA" id="ARBA00022679"/>
    </source>
</evidence>
<dbReference type="InterPro" id="IPR003501">
    <property type="entry name" value="PTS_EIIB_2/3"/>
</dbReference>
<evidence type="ECO:0000313" key="6">
    <source>
        <dbReference type="Proteomes" id="UP000315217"/>
    </source>
</evidence>
<evidence type="ECO:0000313" key="5">
    <source>
        <dbReference type="EMBL" id="TMJ12777.1"/>
    </source>
</evidence>
<evidence type="ECO:0000313" key="7">
    <source>
        <dbReference type="Proteomes" id="UP000318661"/>
    </source>
</evidence>
<reference evidence="6 7" key="1">
    <citation type="journal article" date="2019" name="Nat. Microbiol.">
        <title>Mediterranean grassland soil C-N compound turnover is dependent on rainfall and depth, and is mediated by genomically divergent microorganisms.</title>
        <authorList>
            <person name="Diamond S."/>
            <person name="Andeer P.F."/>
            <person name="Li Z."/>
            <person name="Crits-Christoph A."/>
            <person name="Burstein D."/>
            <person name="Anantharaman K."/>
            <person name="Lane K.R."/>
            <person name="Thomas B.C."/>
            <person name="Pan C."/>
            <person name="Northen T.R."/>
            <person name="Banfield J.F."/>
        </authorList>
    </citation>
    <scope>NUCLEOTIDE SEQUENCE [LARGE SCALE GENOMIC DNA]</scope>
    <source>
        <strain evidence="5">NP_1</strain>
        <strain evidence="4">NP_2</strain>
    </source>
</reference>
<dbReference type="GO" id="GO:0008982">
    <property type="term" value="F:protein-N(PI)-phosphohistidine-sugar phosphotransferase activity"/>
    <property type="evidence" value="ECO:0007669"/>
    <property type="project" value="InterPro"/>
</dbReference>
<proteinExistence type="predicted"/>
<dbReference type="InterPro" id="IPR036095">
    <property type="entry name" value="PTS_EIIB-like_sf"/>
</dbReference>
<dbReference type="EMBL" id="VBAI01000015">
    <property type="protein sequence ID" value="TMJ12777.1"/>
    <property type="molecule type" value="Genomic_DNA"/>
</dbReference>
<dbReference type="Pfam" id="PF02302">
    <property type="entry name" value="PTS_IIB"/>
    <property type="match status" value="1"/>
</dbReference>
<dbReference type="CDD" id="cd05563">
    <property type="entry name" value="PTS_IIB_ascorbate"/>
    <property type="match status" value="1"/>
</dbReference>
<dbReference type="GO" id="GO:0009401">
    <property type="term" value="P:phosphoenolpyruvate-dependent sugar phosphotransferase system"/>
    <property type="evidence" value="ECO:0007669"/>
    <property type="project" value="InterPro"/>
</dbReference>
<feature type="domain" description="PTS EIIB type-2" evidence="3">
    <location>
        <begin position="47"/>
        <end position="137"/>
    </location>
</feature>
<organism evidence="5 6">
    <name type="scientific">Candidatus Segetimicrobium genomatis</name>
    <dbReference type="NCBI Taxonomy" id="2569760"/>
    <lineage>
        <taxon>Bacteria</taxon>
        <taxon>Bacillati</taxon>
        <taxon>Candidatus Sysuimicrobiota</taxon>
        <taxon>Candidatus Sysuimicrobiia</taxon>
        <taxon>Candidatus Sysuimicrobiales</taxon>
        <taxon>Candidatus Segetimicrobiaceae</taxon>
        <taxon>Candidatus Segetimicrobium</taxon>
    </lineage>
</organism>
<keyword evidence="1" id="KW-0808">Transferase</keyword>
<accession>A0A537LYW2</accession>
<dbReference type="EMBL" id="VBAJ01000190">
    <property type="protein sequence ID" value="TMJ07214.1"/>
    <property type="molecule type" value="Genomic_DNA"/>
</dbReference>
<keyword evidence="5" id="KW-0762">Sugar transport</keyword>
<dbReference type="PROSITE" id="PS51099">
    <property type="entry name" value="PTS_EIIB_TYPE_2"/>
    <property type="match status" value="1"/>
</dbReference>
<keyword evidence="5" id="KW-0813">Transport</keyword>
<dbReference type="Proteomes" id="UP000315217">
    <property type="component" value="Unassembled WGS sequence"/>
</dbReference>
<sequence length="139" mass="14434">MGSALAHGARAGDPGRSGLVHHHLGAPSGSLAVQVVAAVPDRRDRELRVLTVCGVGMGSSLILKMTAEKALAQLGVPARVEHADLSSARGMRADVILGQGLHVGELQGEAPVVIEVTNFLDVNGLKAQLAARLKEHGWM</sequence>
<feature type="region of interest" description="Disordered" evidence="2">
    <location>
        <begin position="1"/>
        <end position="23"/>
    </location>
</feature>
<evidence type="ECO:0000313" key="4">
    <source>
        <dbReference type="EMBL" id="TMJ07214.1"/>
    </source>
</evidence>
<evidence type="ECO:0000259" key="3">
    <source>
        <dbReference type="PROSITE" id="PS51099"/>
    </source>
</evidence>
<dbReference type="InterPro" id="IPR013011">
    <property type="entry name" value="PTS_EIIB_2"/>
</dbReference>
<dbReference type="AlphaFoldDB" id="A0A537LYW2"/>
<dbReference type="Proteomes" id="UP000318661">
    <property type="component" value="Unassembled WGS sequence"/>
</dbReference>
<evidence type="ECO:0000256" key="2">
    <source>
        <dbReference type="SAM" id="MobiDB-lite"/>
    </source>
</evidence>
<protein>
    <submittedName>
        <fullName evidence="5">PTS sugar transporter subunit IIB</fullName>
    </submittedName>
</protein>
<gene>
    <name evidence="5" type="ORF">E6G98_02215</name>
    <name evidence="4" type="ORF">E6G99_07430</name>
</gene>
<name>A0A537LYW2_9BACT</name>